<evidence type="ECO:0000256" key="2">
    <source>
        <dbReference type="ARBA" id="ARBA00022737"/>
    </source>
</evidence>
<feature type="compositionally biased region" description="Basic and acidic residues" evidence="4">
    <location>
        <begin position="123"/>
        <end position="135"/>
    </location>
</feature>
<keyword evidence="6" id="KW-1185">Reference proteome</keyword>
<dbReference type="Gene3D" id="1.25.40.10">
    <property type="entry name" value="Tetratricopeptide repeat domain"/>
    <property type="match status" value="2"/>
</dbReference>
<feature type="region of interest" description="Disordered" evidence="4">
    <location>
        <begin position="85"/>
        <end position="135"/>
    </location>
</feature>
<gene>
    <name evidence="5" type="ORF">TorRG33x02_244570</name>
</gene>
<sequence length="317" mass="35226">MAAKRISPIPLSILFTKLYLCPPPPPPNYTHIRTLFCSSSASSSSFLKHQATELLPPLPPHNLMLTRLLSSSEAPIPNKKINTKVNFSLSDSDDDDEDDRNDSATKPSEAIDKSKLPPPYDPFNKKPVIEEPDDPRDLQEVFHKMRTDGLLNNAVKMFDGLSKDGLTHEALELFSQIKDKGNMPDVVAHTAVVEAYANAGQTKEALKVFLRMLAAGVAPNAYTYSVLVKGLAADPKFLGDAKKYVMEMMAKGMRPNAGTYAVVFEAFAREEKEEEAREFLEQMRDRGFVPDEKAVREVLSSKRGPVFRSVINILFGK</sequence>
<dbReference type="Pfam" id="PF01535">
    <property type="entry name" value="PPR"/>
    <property type="match status" value="1"/>
</dbReference>
<feature type="repeat" description="PPR" evidence="3">
    <location>
        <begin position="220"/>
        <end position="255"/>
    </location>
</feature>
<dbReference type="PANTHER" id="PTHR47447:SF17">
    <property type="entry name" value="OS12G0638900 PROTEIN"/>
    <property type="match status" value="1"/>
</dbReference>
<protein>
    <submittedName>
        <fullName evidence="5">Pentatricopeptide repeat</fullName>
    </submittedName>
</protein>
<reference evidence="6" key="1">
    <citation type="submission" date="2016-06" db="EMBL/GenBank/DDBJ databases">
        <title>Parallel loss of symbiosis genes in relatives of nitrogen-fixing non-legume Parasponia.</title>
        <authorList>
            <person name="Van Velzen R."/>
            <person name="Holmer R."/>
            <person name="Bu F."/>
            <person name="Rutten L."/>
            <person name="Van Zeijl A."/>
            <person name="Liu W."/>
            <person name="Santuari L."/>
            <person name="Cao Q."/>
            <person name="Sharma T."/>
            <person name="Shen D."/>
            <person name="Roswanjaya Y."/>
            <person name="Wardhani T."/>
            <person name="Kalhor M.S."/>
            <person name="Jansen J."/>
            <person name="Van den Hoogen J."/>
            <person name="Gungor B."/>
            <person name="Hartog M."/>
            <person name="Hontelez J."/>
            <person name="Verver J."/>
            <person name="Yang W.-C."/>
            <person name="Schijlen E."/>
            <person name="Repin R."/>
            <person name="Schilthuizen M."/>
            <person name="Schranz E."/>
            <person name="Heidstra R."/>
            <person name="Miyata K."/>
            <person name="Fedorova E."/>
            <person name="Kohlen W."/>
            <person name="Bisseling T."/>
            <person name="Smit S."/>
            <person name="Geurts R."/>
        </authorList>
    </citation>
    <scope>NUCLEOTIDE SEQUENCE [LARGE SCALE GENOMIC DNA]</scope>
    <source>
        <strain evidence="6">cv. RG33-2</strain>
    </source>
</reference>
<evidence type="ECO:0000256" key="1">
    <source>
        <dbReference type="ARBA" id="ARBA00007626"/>
    </source>
</evidence>
<dbReference type="PANTHER" id="PTHR47447">
    <property type="entry name" value="OS03G0856100 PROTEIN"/>
    <property type="match status" value="1"/>
</dbReference>
<organism evidence="5 6">
    <name type="scientific">Trema orientale</name>
    <name type="common">Charcoal tree</name>
    <name type="synonym">Celtis orientalis</name>
    <dbReference type="NCBI Taxonomy" id="63057"/>
    <lineage>
        <taxon>Eukaryota</taxon>
        <taxon>Viridiplantae</taxon>
        <taxon>Streptophyta</taxon>
        <taxon>Embryophyta</taxon>
        <taxon>Tracheophyta</taxon>
        <taxon>Spermatophyta</taxon>
        <taxon>Magnoliopsida</taxon>
        <taxon>eudicotyledons</taxon>
        <taxon>Gunneridae</taxon>
        <taxon>Pentapetalae</taxon>
        <taxon>rosids</taxon>
        <taxon>fabids</taxon>
        <taxon>Rosales</taxon>
        <taxon>Cannabaceae</taxon>
        <taxon>Trema</taxon>
    </lineage>
</organism>
<dbReference type="NCBIfam" id="TIGR00756">
    <property type="entry name" value="PPR"/>
    <property type="match status" value="3"/>
</dbReference>
<comment type="caution">
    <text evidence="5">The sequence shown here is derived from an EMBL/GenBank/DDBJ whole genome shotgun (WGS) entry which is preliminary data.</text>
</comment>
<evidence type="ECO:0000313" key="5">
    <source>
        <dbReference type="EMBL" id="PON75843.1"/>
    </source>
</evidence>
<dbReference type="Pfam" id="PF13041">
    <property type="entry name" value="PPR_2"/>
    <property type="match status" value="1"/>
</dbReference>
<feature type="repeat" description="PPR" evidence="3">
    <location>
        <begin position="185"/>
        <end position="219"/>
    </location>
</feature>
<feature type="repeat" description="PPR" evidence="3">
    <location>
        <begin position="256"/>
        <end position="290"/>
    </location>
</feature>
<proteinExistence type="inferred from homology"/>
<dbReference type="FunCoup" id="A0A2P5DRC1">
    <property type="interactions" value="188"/>
</dbReference>
<dbReference type="PROSITE" id="PS51375">
    <property type="entry name" value="PPR"/>
    <property type="match status" value="3"/>
</dbReference>
<dbReference type="InParanoid" id="A0A2P5DRC1"/>
<keyword evidence="2" id="KW-0677">Repeat</keyword>
<accession>A0A2P5DRC1</accession>
<name>A0A2P5DRC1_TREOI</name>
<dbReference type="Pfam" id="PF13812">
    <property type="entry name" value="PPR_3"/>
    <property type="match status" value="1"/>
</dbReference>
<feature type="compositionally biased region" description="Acidic residues" evidence="4">
    <location>
        <begin position="91"/>
        <end position="100"/>
    </location>
</feature>
<comment type="similarity">
    <text evidence="1">Belongs to the PPR family. P subfamily.</text>
</comment>
<dbReference type="EMBL" id="JXTC01000254">
    <property type="protein sequence ID" value="PON75843.1"/>
    <property type="molecule type" value="Genomic_DNA"/>
</dbReference>
<dbReference type="OrthoDB" id="185373at2759"/>
<dbReference type="AlphaFoldDB" id="A0A2P5DRC1"/>
<dbReference type="InterPro" id="IPR011990">
    <property type="entry name" value="TPR-like_helical_dom_sf"/>
</dbReference>
<evidence type="ECO:0000313" key="6">
    <source>
        <dbReference type="Proteomes" id="UP000237000"/>
    </source>
</evidence>
<evidence type="ECO:0000256" key="3">
    <source>
        <dbReference type="PROSITE-ProRule" id="PRU00708"/>
    </source>
</evidence>
<dbReference type="Proteomes" id="UP000237000">
    <property type="component" value="Unassembled WGS sequence"/>
</dbReference>
<evidence type="ECO:0000256" key="4">
    <source>
        <dbReference type="SAM" id="MobiDB-lite"/>
    </source>
</evidence>
<dbReference type="InterPro" id="IPR002885">
    <property type="entry name" value="PPR_rpt"/>
</dbReference>